<reference evidence="8 9" key="1">
    <citation type="submission" date="2018-08" db="EMBL/GenBank/DDBJ databases">
        <title>Bacillus jemisoniae sp. nov., Bacillus chryseoplanitiae sp. nov., Bacillus resnikiae sp. nov., and Bacillus frankliniae sp. nov., isolated from Viking spacecraft and associated surfaces.</title>
        <authorList>
            <person name="Seuylemezian A."/>
            <person name="Vaishampayan P."/>
        </authorList>
    </citation>
    <scope>NUCLEOTIDE SEQUENCE [LARGE SCALE GENOMIC DNA]</scope>
    <source>
        <strain evidence="8 9">MA001</strain>
    </source>
</reference>
<keyword evidence="6 7" id="KW-0961">Cell wall biogenesis/degradation</keyword>
<dbReference type="PANTHER" id="PTHR30518:SF2">
    <property type="entry name" value="ENDOLYTIC MUREIN TRANSGLYCOSYLASE"/>
    <property type="match status" value="1"/>
</dbReference>
<comment type="function">
    <text evidence="7">Functions as a peptidoglycan terminase that cleaves nascent peptidoglycan strands endolytically to terminate their elongation.</text>
</comment>
<name>A0A398B579_9BACI</name>
<keyword evidence="9" id="KW-1185">Reference proteome</keyword>
<dbReference type="PANTHER" id="PTHR30518">
    <property type="entry name" value="ENDOLYTIC MUREIN TRANSGLYCOSYLASE"/>
    <property type="match status" value="1"/>
</dbReference>
<dbReference type="RefSeq" id="WP_119117439.1">
    <property type="nucleotide sequence ID" value="NZ_QWVS01000020.1"/>
</dbReference>
<feature type="site" description="Important for catalytic activity" evidence="7">
    <location>
        <position position="262"/>
    </location>
</feature>
<dbReference type="Gene3D" id="3.30.1490.480">
    <property type="entry name" value="Endolytic murein transglycosylase"/>
    <property type="match status" value="1"/>
</dbReference>
<comment type="caution">
    <text evidence="8">The sequence shown here is derived from an EMBL/GenBank/DDBJ whole genome shotgun (WGS) entry which is preliminary data.</text>
</comment>
<evidence type="ECO:0000313" key="9">
    <source>
        <dbReference type="Proteomes" id="UP000266016"/>
    </source>
</evidence>
<comment type="catalytic activity">
    <reaction evidence="7">
        <text>a peptidoglycan chain = a peptidoglycan chain with N-acetyl-1,6-anhydromuramyl-[peptide] at the reducing end + a peptidoglycan chain with N-acetylglucosamine at the non-reducing end.</text>
        <dbReference type="EC" id="4.2.2.29"/>
    </reaction>
</comment>
<evidence type="ECO:0000256" key="2">
    <source>
        <dbReference type="ARBA" id="ARBA00022692"/>
    </source>
</evidence>
<protein>
    <recommendedName>
        <fullName evidence="7">Endolytic murein transglycosylase</fullName>
        <ecNumber evidence="7">4.2.2.29</ecNumber>
    </recommendedName>
    <alternativeName>
        <fullName evidence="7">Peptidoglycan lytic transglycosylase</fullName>
    </alternativeName>
    <alternativeName>
        <fullName evidence="7">Peptidoglycan polymerization terminase</fullName>
    </alternativeName>
</protein>
<evidence type="ECO:0000256" key="5">
    <source>
        <dbReference type="ARBA" id="ARBA00023239"/>
    </source>
</evidence>
<dbReference type="Proteomes" id="UP000266016">
    <property type="component" value="Unassembled WGS sequence"/>
</dbReference>
<proteinExistence type="inferred from homology"/>
<dbReference type="EC" id="4.2.2.29" evidence="7"/>
<evidence type="ECO:0000256" key="1">
    <source>
        <dbReference type="ARBA" id="ARBA00022475"/>
    </source>
</evidence>
<evidence type="ECO:0000256" key="7">
    <source>
        <dbReference type="HAMAP-Rule" id="MF_02065"/>
    </source>
</evidence>
<evidence type="ECO:0000256" key="6">
    <source>
        <dbReference type="ARBA" id="ARBA00023316"/>
    </source>
</evidence>
<feature type="transmembrane region" description="Helical" evidence="7">
    <location>
        <begin position="30"/>
        <end position="53"/>
    </location>
</feature>
<dbReference type="Gene3D" id="3.30.160.60">
    <property type="entry name" value="Classic Zinc Finger"/>
    <property type="match status" value="1"/>
</dbReference>
<dbReference type="HAMAP" id="MF_02065">
    <property type="entry name" value="MltG"/>
    <property type="match status" value="1"/>
</dbReference>
<dbReference type="NCBIfam" id="TIGR00247">
    <property type="entry name" value="endolytic transglycosylase MltG"/>
    <property type="match status" value="1"/>
</dbReference>
<dbReference type="AlphaFoldDB" id="A0A398B579"/>
<keyword evidence="4 7" id="KW-0472">Membrane</keyword>
<dbReference type="CDD" id="cd08010">
    <property type="entry name" value="MltG_like"/>
    <property type="match status" value="1"/>
</dbReference>
<dbReference type="EMBL" id="QWVS01000020">
    <property type="protein sequence ID" value="RID85229.1"/>
    <property type="molecule type" value="Genomic_DNA"/>
</dbReference>
<keyword evidence="3 7" id="KW-1133">Transmembrane helix</keyword>
<sequence length="377" mass="43023">MKMDSKQSKKENIREKLLEQQEDAQLVRKIVVRIMIAMIVIIGITGIGGYLYVNSALKPLDPNDKKKRTVEIPIGSSVSSISNLLEEEGIIKNARVFKYYIKFRNESGFQAGKYSLSPSMTHQEIVNSIKTGKMMKEAALKITIPEGKQLVQIAEIVAEKTDQNPKEVFKKLNDKKFIQSMQDKFPALLTDDIYDKDIKYPLEGYLFPSTYDFEEESPSLETVISKMLKQTEDMLTKYEEQMIEQDYSVHTLLTMASLVEEEATEKVDRAKIASVFYNRLDKGMPLQTDPTVLYAKGEHKERVFYKDLEIDSPYNTYKVKGLPPGPIANAGEMSIKAVLEPEKTKYLYFLATPEGEVLYSKTLDEHNAKKAEHITNQ</sequence>
<keyword evidence="5 7" id="KW-0456">Lyase</keyword>
<dbReference type="Pfam" id="PF02618">
    <property type="entry name" value="YceG"/>
    <property type="match status" value="1"/>
</dbReference>
<evidence type="ECO:0000256" key="3">
    <source>
        <dbReference type="ARBA" id="ARBA00022989"/>
    </source>
</evidence>
<dbReference type="InterPro" id="IPR003770">
    <property type="entry name" value="MLTG-like"/>
</dbReference>
<comment type="subcellular location">
    <subcellularLocation>
        <location evidence="7">Cell membrane</location>
        <topology evidence="7">Single-pass membrane protein</topology>
    </subcellularLocation>
</comment>
<dbReference type="GO" id="GO:0005886">
    <property type="term" value="C:plasma membrane"/>
    <property type="evidence" value="ECO:0007669"/>
    <property type="project" value="UniProtKB-SubCell"/>
</dbReference>
<evidence type="ECO:0000256" key="4">
    <source>
        <dbReference type="ARBA" id="ARBA00023136"/>
    </source>
</evidence>
<comment type="similarity">
    <text evidence="7">Belongs to the transglycosylase MltG family.</text>
</comment>
<dbReference type="GO" id="GO:0071555">
    <property type="term" value="P:cell wall organization"/>
    <property type="evidence" value="ECO:0007669"/>
    <property type="project" value="UniProtKB-KW"/>
</dbReference>
<keyword evidence="1 7" id="KW-1003">Cell membrane</keyword>
<dbReference type="GO" id="GO:0009252">
    <property type="term" value="P:peptidoglycan biosynthetic process"/>
    <property type="evidence" value="ECO:0007669"/>
    <property type="project" value="UniProtKB-UniRule"/>
</dbReference>
<dbReference type="GO" id="GO:0008932">
    <property type="term" value="F:lytic endotransglycosylase activity"/>
    <property type="evidence" value="ECO:0007669"/>
    <property type="project" value="UniProtKB-UniRule"/>
</dbReference>
<keyword evidence="2 7" id="KW-0812">Transmembrane</keyword>
<organism evidence="8 9">
    <name type="scientific">Peribacillus asahii</name>
    <dbReference type="NCBI Taxonomy" id="228899"/>
    <lineage>
        <taxon>Bacteria</taxon>
        <taxon>Bacillati</taxon>
        <taxon>Bacillota</taxon>
        <taxon>Bacilli</taxon>
        <taxon>Bacillales</taxon>
        <taxon>Bacillaceae</taxon>
        <taxon>Peribacillus</taxon>
    </lineage>
</organism>
<gene>
    <name evidence="7 8" type="primary">mltG</name>
    <name evidence="8" type="ORF">D1953_12040</name>
</gene>
<evidence type="ECO:0000313" key="8">
    <source>
        <dbReference type="EMBL" id="RID85229.1"/>
    </source>
</evidence>
<accession>A0A398B579</accession>